<keyword evidence="3" id="KW-1185">Reference proteome</keyword>
<reference evidence="3" key="1">
    <citation type="journal article" date="2013" name="Nature">
        <title>Draft genome of the wheat A-genome progenitor Triticum urartu.</title>
        <authorList>
            <person name="Ling H.Q."/>
            <person name="Zhao S."/>
            <person name="Liu D."/>
            <person name="Wang J."/>
            <person name="Sun H."/>
            <person name="Zhang C."/>
            <person name="Fan H."/>
            <person name="Li D."/>
            <person name="Dong L."/>
            <person name="Tao Y."/>
            <person name="Gao C."/>
            <person name="Wu H."/>
            <person name="Li Y."/>
            <person name="Cui Y."/>
            <person name="Guo X."/>
            <person name="Zheng S."/>
            <person name="Wang B."/>
            <person name="Yu K."/>
            <person name="Liang Q."/>
            <person name="Yang W."/>
            <person name="Lou X."/>
            <person name="Chen J."/>
            <person name="Feng M."/>
            <person name="Jian J."/>
            <person name="Zhang X."/>
            <person name="Luo G."/>
            <person name="Jiang Y."/>
            <person name="Liu J."/>
            <person name="Wang Z."/>
            <person name="Sha Y."/>
            <person name="Zhang B."/>
            <person name="Wu H."/>
            <person name="Tang D."/>
            <person name="Shen Q."/>
            <person name="Xue P."/>
            <person name="Zou S."/>
            <person name="Wang X."/>
            <person name="Liu X."/>
            <person name="Wang F."/>
            <person name="Yang Y."/>
            <person name="An X."/>
            <person name="Dong Z."/>
            <person name="Zhang K."/>
            <person name="Zhang X."/>
            <person name="Luo M.C."/>
            <person name="Dvorak J."/>
            <person name="Tong Y."/>
            <person name="Wang J."/>
            <person name="Yang H."/>
            <person name="Li Z."/>
            <person name="Wang D."/>
            <person name="Zhang A."/>
            <person name="Wang J."/>
        </authorList>
    </citation>
    <scope>NUCLEOTIDE SEQUENCE</scope>
    <source>
        <strain evidence="3">cv. G1812</strain>
    </source>
</reference>
<evidence type="ECO:0000313" key="3">
    <source>
        <dbReference type="Proteomes" id="UP000015106"/>
    </source>
</evidence>
<accession>A0A8R7QVP0</accession>
<organism evidence="2 3">
    <name type="scientific">Triticum urartu</name>
    <name type="common">Red wild einkorn</name>
    <name type="synonym">Crithodium urartu</name>
    <dbReference type="NCBI Taxonomy" id="4572"/>
    <lineage>
        <taxon>Eukaryota</taxon>
        <taxon>Viridiplantae</taxon>
        <taxon>Streptophyta</taxon>
        <taxon>Embryophyta</taxon>
        <taxon>Tracheophyta</taxon>
        <taxon>Spermatophyta</taxon>
        <taxon>Magnoliopsida</taxon>
        <taxon>Liliopsida</taxon>
        <taxon>Poales</taxon>
        <taxon>Poaceae</taxon>
        <taxon>BOP clade</taxon>
        <taxon>Pooideae</taxon>
        <taxon>Triticodae</taxon>
        <taxon>Triticeae</taxon>
        <taxon>Triticinae</taxon>
        <taxon>Triticum</taxon>
    </lineage>
</organism>
<evidence type="ECO:0000313" key="2">
    <source>
        <dbReference type="EnsemblPlants" id="TuG1812G0600003197.01.T01.cds419754"/>
    </source>
</evidence>
<evidence type="ECO:0008006" key="4">
    <source>
        <dbReference type="Google" id="ProtNLM"/>
    </source>
</evidence>
<protein>
    <recommendedName>
        <fullName evidence="4">Secreted protein</fullName>
    </recommendedName>
</protein>
<sequence>MFIFIVILILFNVLSQKWAFRFFLTACAIKFPGMSDPPNTTENSSTIAANRGWSPGFALPNASVLSRYLYSSNARRFREIVWTVPSFFNLSFRPKIITLLPLSMLVTEE</sequence>
<feature type="chain" id="PRO_5035753910" description="Secreted protein" evidence="1">
    <location>
        <begin position="20"/>
        <end position="109"/>
    </location>
</feature>
<reference evidence="2" key="2">
    <citation type="submission" date="2018-03" db="EMBL/GenBank/DDBJ databases">
        <title>The Triticum urartu genome reveals the dynamic nature of wheat genome evolution.</title>
        <authorList>
            <person name="Ling H."/>
            <person name="Ma B."/>
            <person name="Shi X."/>
            <person name="Liu H."/>
            <person name="Dong L."/>
            <person name="Sun H."/>
            <person name="Cao Y."/>
            <person name="Gao Q."/>
            <person name="Zheng S."/>
            <person name="Li Y."/>
            <person name="Yu Y."/>
            <person name="Du H."/>
            <person name="Qi M."/>
            <person name="Li Y."/>
            <person name="Yu H."/>
            <person name="Cui Y."/>
            <person name="Wang N."/>
            <person name="Chen C."/>
            <person name="Wu H."/>
            <person name="Zhao Y."/>
            <person name="Zhang J."/>
            <person name="Li Y."/>
            <person name="Zhou W."/>
            <person name="Zhang B."/>
            <person name="Hu W."/>
            <person name="Eijk M."/>
            <person name="Tang J."/>
            <person name="Witsenboer H."/>
            <person name="Zhao S."/>
            <person name="Li Z."/>
            <person name="Zhang A."/>
            <person name="Wang D."/>
            <person name="Liang C."/>
        </authorList>
    </citation>
    <scope>NUCLEOTIDE SEQUENCE [LARGE SCALE GENOMIC DNA]</scope>
    <source>
        <strain evidence="2">cv. G1812</strain>
    </source>
</reference>
<dbReference type="Proteomes" id="UP000015106">
    <property type="component" value="Chromosome 6"/>
</dbReference>
<reference evidence="2" key="3">
    <citation type="submission" date="2022-06" db="UniProtKB">
        <authorList>
            <consortium name="EnsemblPlants"/>
        </authorList>
    </citation>
    <scope>IDENTIFICATION</scope>
</reference>
<dbReference type="AlphaFoldDB" id="A0A8R7QVP0"/>
<name>A0A8R7QVP0_TRIUA</name>
<keyword evidence="1" id="KW-0732">Signal</keyword>
<feature type="signal peptide" evidence="1">
    <location>
        <begin position="1"/>
        <end position="19"/>
    </location>
</feature>
<proteinExistence type="predicted"/>
<dbReference type="EnsemblPlants" id="TuG1812G0600003197.01.T01">
    <property type="protein sequence ID" value="TuG1812G0600003197.01.T01.cds419754"/>
    <property type="gene ID" value="TuG1812G0600003197.01"/>
</dbReference>
<dbReference type="Gramene" id="TuG1812G0600003197.01.T01">
    <property type="protein sequence ID" value="TuG1812G0600003197.01.T01.cds419754"/>
    <property type="gene ID" value="TuG1812G0600003197.01"/>
</dbReference>
<evidence type="ECO:0000256" key="1">
    <source>
        <dbReference type="SAM" id="SignalP"/>
    </source>
</evidence>